<dbReference type="EMBL" id="FXYG01000002">
    <property type="protein sequence ID" value="SMX41049.1"/>
    <property type="molecule type" value="Genomic_DNA"/>
</dbReference>
<keyword evidence="3" id="KW-1185">Reference proteome</keyword>
<reference evidence="3" key="1">
    <citation type="submission" date="2017-05" db="EMBL/GenBank/DDBJ databases">
        <authorList>
            <person name="Rodrigo-Torres L."/>
            <person name="Arahal R. D."/>
            <person name="Lucena T."/>
        </authorList>
    </citation>
    <scope>NUCLEOTIDE SEQUENCE [LARGE SCALE GENOMIC DNA]</scope>
    <source>
        <strain evidence="3">CECT 8715</strain>
    </source>
</reference>
<accession>A0A238KE28</accession>
<feature type="signal peptide" evidence="1">
    <location>
        <begin position="1"/>
        <end position="20"/>
    </location>
</feature>
<name>A0A238KE28_9RHOB</name>
<evidence type="ECO:0000313" key="3">
    <source>
        <dbReference type="Proteomes" id="UP000202485"/>
    </source>
</evidence>
<gene>
    <name evidence="2" type="ORF">RUA8715_01880</name>
</gene>
<sequence>MARLIAFLCASLVFSTPAVAGAWLREKGASFTSLALTAFSEPGKDIRFKSSLYGEWGMRPNLTLGLDAEEHQDLYGHAVVFARLPVAEFSNGGRLAAELGVGAHHRETRAWAMYKATLSWGKGFQARYGSGWMAADAALEYRSHDALIRKLDLTVGLSSHRRVNPLLQIETSYVPGRPLYWSARPSAMFRSDSGPNTWIIGVERNAAQDRPGLRFALWREF</sequence>
<organism evidence="2 3">
    <name type="scientific">Ruegeria arenilitoris</name>
    <dbReference type="NCBI Taxonomy" id="1173585"/>
    <lineage>
        <taxon>Bacteria</taxon>
        <taxon>Pseudomonadati</taxon>
        <taxon>Pseudomonadota</taxon>
        <taxon>Alphaproteobacteria</taxon>
        <taxon>Rhodobacterales</taxon>
        <taxon>Roseobacteraceae</taxon>
        <taxon>Ruegeria</taxon>
    </lineage>
</organism>
<dbReference type="AlphaFoldDB" id="A0A238KE28"/>
<dbReference type="Proteomes" id="UP000202485">
    <property type="component" value="Unassembled WGS sequence"/>
</dbReference>
<keyword evidence="1" id="KW-0732">Signal</keyword>
<evidence type="ECO:0000256" key="1">
    <source>
        <dbReference type="SAM" id="SignalP"/>
    </source>
</evidence>
<dbReference type="RefSeq" id="WP_093963401.1">
    <property type="nucleotide sequence ID" value="NZ_FXYG01000002.1"/>
</dbReference>
<evidence type="ECO:0000313" key="2">
    <source>
        <dbReference type="EMBL" id="SMX41049.1"/>
    </source>
</evidence>
<dbReference type="OrthoDB" id="7857490at2"/>
<protein>
    <submittedName>
        <fullName evidence="2">Uncharacterized protein</fullName>
    </submittedName>
</protein>
<proteinExistence type="predicted"/>
<feature type="chain" id="PRO_5012082435" evidence="1">
    <location>
        <begin position="21"/>
        <end position="221"/>
    </location>
</feature>